<keyword evidence="1" id="KW-0472">Membrane</keyword>
<reference evidence="3" key="1">
    <citation type="submission" date="2016-10" db="EMBL/GenBank/DDBJ databases">
        <authorList>
            <person name="Varghese N."/>
            <person name="Submissions S."/>
        </authorList>
    </citation>
    <scope>NUCLEOTIDE SEQUENCE [LARGE SCALE GENOMIC DNA]</scope>
    <source>
        <strain evidence="3">FP5</strain>
    </source>
</reference>
<evidence type="ECO:0000256" key="1">
    <source>
        <dbReference type="SAM" id="Phobius"/>
    </source>
</evidence>
<gene>
    <name evidence="2" type="ORF">SAMN05216353_1679</name>
</gene>
<name>A0A1I2TE34_9BACI</name>
<proteinExistence type="predicted"/>
<feature type="transmembrane region" description="Helical" evidence="1">
    <location>
        <begin position="12"/>
        <end position="31"/>
    </location>
</feature>
<dbReference type="AlphaFoldDB" id="A0A1I2TE34"/>
<keyword evidence="1" id="KW-0812">Transmembrane</keyword>
<organism evidence="2 3">
    <name type="scientific">Halobacillus alkaliphilus</name>
    <dbReference type="NCBI Taxonomy" id="396056"/>
    <lineage>
        <taxon>Bacteria</taxon>
        <taxon>Bacillati</taxon>
        <taxon>Bacillota</taxon>
        <taxon>Bacilli</taxon>
        <taxon>Bacillales</taxon>
        <taxon>Bacillaceae</taxon>
        <taxon>Halobacillus</taxon>
    </lineage>
</organism>
<evidence type="ECO:0000313" key="3">
    <source>
        <dbReference type="Proteomes" id="UP000198897"/>
    </source>
</evidence>
<dbReference type="EMBL" id="FOOG01000067">
    <property type="protein sequence ID" value="SFG63080.1"/>
    <property type="molecule type" value="Genomic_DNA"/>
</dbReference>
<evidence type="ECO:0000313" key="2">
    <source>
        <dbReference type="EMBL" id="SFG63080.1"/>
    </source>
</evidence>
<keyword evidence="3" id="KW-1185">Reference proteome</keyword>
<accession>A0A1I2TE34</accession>
<dbReference type="RefSeq" id="WP_175477940.1">
    <property type="nucleotide sequence ID" value="NZ_FOOG01000067.1"/>
</dbReference>
<keyword evidence="1" id="KW-1133">Transmembrane helix</keyword>
<protein>
    <submittedName>
        <fullName evidence="2">Uncharacterized protein</fullName>
    </submittedName>
</protein>
<sequence length="58" mass="6888">MKKHNKKTWRETGFIIGAWLFSMYYTIGYLLDRPFFPVTHWLKALYKPIYSALFGGPS</sequence>
<dbReference type="Proteomes" id="UP000198897">
    <property type="component" value="Unassembled WGS sequence"/>
</dbReference>